<dbReference type="SUPFAM" id="SSF53098">
    <property type="entry name" value="Ribonuclease H-like"/>
    <property type="match status" value="2"/>
</dbReference>
<dbReference type="PANTHER" id="PTHR37984">
    <property type="entry name" value="PROTEIN CBG26694"/>
    <property type="match status" value="1"/>
</dbReference>
<dbReference type="InterPro" id="IPR002156">
    <property type="entry name" value="RNaseH_domain"/>
</dbReference>
<evidence type="ECO:0000313" key="7">
    <source>
        <dbReference type="Proteomes" id="UP001151760"/>
    </source>
</evidence>
<keyword evidence="6" id="KW-0808">Transferase</keyword>
<keyword evidence="2" id="KW-0175">Coiled coil</keyword>
<dbReference type="Gene3D" id="3.30.70.270">
    <property type="match status" value="2"/>
</dbReference>
<feature type="coiled-coil region" evidence="2">
    <location>
        <begin position="1841"/>
        <end position="1868"/>
    </location>
</feature>
<dbReference type="SUPFAM" id="SSF57756">
    <property type="entry name" value="Retrovirus zinc finger-like domains"/>
    <property type="match status" value="1"/>
</dbReference>
<dbReference type="Pfam" id="PF13456">
    <property type="entry name" value="RVT_3"/>
    <property type="match status" value="1"/>
</dbReference>
<dbReference type="SMART" id="SM00343">
    <property type="entry name" value="ZnF_C2HC"/>
    <property type="match status" value="1"/>
</dbReference>
<dbReference type="SUPFAM" id="SSF56672">
    <property type="entry name" value="DNA/RNA polymerases"/>
    <property type="match status" value="1"/>
</dbReference>
<evidence type="ECO:0000313" key="6">
    <source>
        <dbReference type="EMBL" id="GJT19653.1"/>
    </source>
</evidence>
<dbReference type="PANTHER" id="PTHR37984:SF5">
    <property type="entry name" value="PROTEIN NYNRIN-LIKE"/>
    <property type="match status" value="1"/>
</dbReference>
<dbReference type="InterPro" id="IPR001878">
    <property type="entry name" value="Znf_CCHC"/>
</dbReference>
<dbReference type="InterPro" id="IPR036875">
    <property type="entry name" value="Znf_CCHC_sf"/>
</dbReference>
<keyword evidence="1" id="KW-0863">Zinc-finger</keyword>
<dbReference type="Pfam" id="PF00098">
    <property type="entry name" value="zf-CCHC"/>
    <property type="match status" value="1"/>
</dbReference>
<evidence type="ECO:0000256" key="3">
    <source>
        <dbReference type="SAM" id="MobiDB-lite"/>
    </source>
</evidence>
<dbReference type="InterPro" id="IPR036397">
    <property type="entry name" value="RNaseH_sf"/>
</dbReference>
<dbReference type="PROSITE" id="PS50158">
    <property type="entry name" value="ZF_CCHC"/>
    <property type="match status" value="1"/>
</dbReference>
<dbReference type="InterPro" id="IPR043502">
    <property type="entry name" value="DNA/RNA_pol_sf"/>
</dbReference>
<dbReference type="Proteomes" id="UP001151760">
    <property type="component" value="Unassembled WGS sequence"/>
</dbReference>
<feature type="domain" description="CCHC-type" evidence="4">
    <location>
        <begin position="348"/>
        <end position="363"/>
    </location>
</feature>
<evidence type="ECO:0000256" key="2">
    <source>
        <dbReference type="SAM" id="Coils"/>
    </source>
</evidence>
<evidence type="ECO:0000259" key="5">
    <source>
        <dbReference type="PROSITE" id="PS50994"/>
    </source>
</evidence>
<gene>
    <name evidence="6" type="ORF">Tco_0878359</name>
</gene>
<dbReference type="InterPro" id="IPR001584">
    <property type="entry name" value="Integrase_cat-core"/>
</dbReference>
<dbReference type="InterPro" id="IPR050951">
    <property type="entry name" value="Retrovirus_Pol_polyprotein"/>
</dbReference>
<feature type="region of interest" description="Disordered" evidence="3">
    <location>
        <begin position="666"/>
        <end position="696"/>
    </location>
</feature>
<proteinExistence type="predicted"/>
<feature type="compositionally biased region" description="Polar residues" evidence="3">
    <location>
        <begin position="670"/>
        <end position="696"/>
    </location>
</feature>
<dbReference type="InterPro" id="IPR000477">
    <property type="entry name" value="RT_dom"/>
</dbReference>
<dbReference type="Gene3D" id="3.10.10.10">
    <property type="entry name" value="HIV Type 1 Reverse Transcriptase, subunit A, domain 1"/>
    <property type="match status" value="1"/>
</dbReference>
<dbReference type="EMBL" id="BQNB010013734">
    <property type="protein sequence ID" value="GJT19653.1"/>
    <property type="molecule type" value="Genomic_DNA"/>
</dbReference>
<dbReference type="Pfam" id="PF00078">
    <property type="entry name" value="RVT_1"/>
    <property type="match status" value="1"/>
</dbReference>
<dbReference type="InterPro" id="IPR057670">
    <property type="entry name" value="SH3_retrovirus"/>
</dbReference>
<keyword evidence="6" id="KW-0548">Nucleotidyltransferase</keyword>
<reference evidence="6" key="1">
    <citation type="journal article" date="2022" name="Int. J. Mol. Sci.">
        <title>Draft Genome of Tanacetum Coccineum: Genomic Comparison of Closely Related Tanacetum-Family Plants.</title>
        <authorList>
            <person name="Yamashiro T."/>
            <person name="Shiraishi A."/>
            <person name="Nakayama K."/>
            <person name="Satake H."/>
        </authorList>
    </citation>
    <scope>NUCLEOTIDE SEQUENCE</scope>
</reference>
<keyword evidence="6" id="KW-0695">RNA-directed DNA polymerase</keyword>
<dbReference type="InterPro" id="IPR043128">
    <property type="entry name" value="Rev_trsase/Diguanyl_cyclase"/>
</dbReference>
<dbReference type="CDD" id="cd01647">
    <property type="entry name" value="RT_LTR"/>
    <property type="match status" value="1"/>
</dbReference>
<keyword evidence="7" id="KW-1185">Reference proteome</keyword>
<protein>
    <submittedName>
        <fullName evidence="6">Reverse transcriptase domain-containing protein</fullName>
    </submittedName>
</protein>
<name>A0ABQ5C132_9ASTR</name>
<dbReference type="Pfam" id="PF07727">
    <property type="entry name" value="RVT_2"/>
    <property type="match status" value="1"/>
</dbReference>
<feature type="domain" description="Integrase catalytic" evidence="5">
    <location>
        <begin position="1742"/>
        <end position="1827"/>
    </location>
</feature>
<dbReference type="PROSITE" id="PS50994">
    <property type="entry name" value="INTEGRASE"/>
    <property type="match status" value="1"/>
</dbReference>
<dbReference type="InterPro" id="IPR012337">
    <property type="entry name" value="RNaseH-like_sf"/>
</dbReference>
<accession>A0ABQ5C132</accession>
<organism evidence="6 7">
    <name type="scientific">Tanacetum coccineum</name>
    <dbReference type="NCBI Taxonomy" id="301880"/>
    <lineage>
        <taxon>Eukaryota</taxon>
        <taxon>Viridiplantae</taxon>
        <taxon>Streptophyta</taxon>
        <taxon>Embryophyta</taxon>
        <taxon>Tracheophyta</taxon>
        <taxon>Spermatophyta</taxon>
        <taxon>Magnoliopsida</taxon>
        <taxon>eudicotyledons</taxon>
        <taxon>Gunneridae</taxon>
        <taxon>Pentapetalae</taxon>
        <taxon>asterids</taxon>
        <taxon>campanulids</taxon>
        <taxon>Asterales</taxon>
        <taxon>Asteraceae</taxon>
        <taxon>Asteroideae</taxon>
        <taxon>Anthemideae</taxon>
        <taxon>Anthemidinae</taxon>
        <taxon>Tanacetum</taxon>
    </lineage>
</organism>
<dbReference type="Pfam" id="PF25597">
    <property type="entry name" value="SH3_retrovirus"/>
    <property type="match status" value="1"/>
</dbReference>
<evidence type="ECO:0000256" key="1">
    <source>
        <dbReference type="PROSITE-ProRule" id="PRU00047"/>
    </source>
</evidence>
<reference evidence="6" key="2">
    <citation type="submission" date="2022-01" db="EMBL/GenBank/DDBJ databases">
        <authorList>
            <person name="Yamashiro T."/>
            <person name="Shiraishi A."/>
            <person name="Satake H."/>
            <person name="Nakayama K."/>
        </authorList>
    </citation>
    <scope>NUCLEOTIDE SEQUENCE</scope>
</reference>
<comment type="caution">
    <text evidence="6">The sequence shown here is derived from an EMBL/GenBank/DDBJ whole genome shotgun (WGS) entry which is preliminary data.</text>
</comment>
<dbReference type="GO" id="GO:0003964">
    <property type="term" value="F:RNA-directed DNA polymerase activity"/>
    <property type="evidence" value="ECO:0007669"/>
    <property type="project" value="UniProtKB-KW"/>
</dbReference>
<keyword evidence="1" id="KW-0479">Metal-binding</keyword>
<dbReference type="Gene3D" id="4.10.60.10">
    <property type="entry name" value="Zinc finger, CCHC-type"/>
    <property type="match status" value="1"/>
</dbReference>
<dbReference type="Gene3D" id="3.30.420.10">
    <property type="entry name" value="Ribonuclease H-like superfamily/Ribonuclease H"/>
    <property type="match status" value="2"/>
</dbReference>
<sequence length="1956" mass="221221">MTTSVEKRNASKFCEFHGEVGHTTDECMHLKRQIEEMLKAGKLSHLIKELKQNNGKDQAKVQTGRKIAKQRITQTFSPETMISFPPLGEEDGTEGPMVIEAEVGGHLVHRIYVDGGTSSEILYEHCFNQLRPEIRNQMVPATTYLVGFSGEIILPLGKVSLLIKIGDEEHSTSAWMNFMVVRSHSLYNEIIGRPGVRRIKVIPSTAYRMLKFPMTDGTVTLRSSRIIPLECAMISAPRTHQPVVDQVTKEKIQVAIHLEYPEQTIAIGSTITEEGRKKLCGLLRQNMDILTGKPADMTGVPRHIAEHRLGTVGKTQNVSVTFHASGRKTTYAAGASRSNTGKQRIVICYNCKGEGHIAKQCTKPKRNRDETWFNDKVLLVQAQARGGGGGQALTEEEITFLVDPGFLDIQTSQTGITHNAAYHAMIWIVLWTLIVMNSTQPDRSHANHLQDWAQLHSMSFTQLFDLRELTSSAQAIGHSRCQVERANLVLIMEMWMISPDCHPRKLSIPRKKLWSRDHSRTCDNKRNYLQDSLLESALEREFRQLQHSKGYHCIFIGYAPTKKAFRIYNRRTRRIIETIHVDFDELTAMASEHSSSGPALHEMTPVTISSGLVPNPPSSTPFVPPSRSDWDLLFQPMFDESLNPPPYVDLQAPEVIAPIPEVVAHEHAVSTGSPSSTTVDQDAPSPSNSPTTQETQTPIISHDVEEDNHDIEVAHMGNDPYFGIPIPEVTSDQSSSSDVIHTIVPPDHQVSEHNSKWTKDHPLENIIGALDRPVSTRLQLYEQALFCYYDAFLTSVEPKNYKDALTQACWIEAMQEELHEFERLEVWELSFAPVARLEAIRIFLAFAAHMNMVIYQMDVKTAFLNDADHDGCQDTRRSTSGSIQLLGDRLVSWSSKRQKIGKACESSTEADICFIRFNTTAGNPVKKILLKLNLSDHRLFKDGGGGEEDGTEGPMVIEAEVGGHLVHRMYVDGGDEEHSTSAWMNFMVVRSHSPYNGIIGRPGVRRIKAIPSTAHGMLKFPVTGGTVTLRSSRIIPLECAMISGPRTQQPVVDQDAEEKIQVAIHPEYPEQTIAIGSTLTKEGRKKLCGLLRQNLDIFAWKPADMTGVPRHIAEHRLNVREGCFPVRQKKRGQASERNKAICEEVEKLVNAGIMKEVHYHSWLSNPVMVKKHDNSWRMCVDFKDLNKACPKDGYPLPEINWKVKSLCGYPFKCFLDAYKGYHQIKMAKEDEEKTTFITSQGIFCYSKMPFGLKNAGATYQRLVDKAFQKQIGRNLEAYVDDLVIKSCTEQEIIRDVEETFRTLRKIKMKLNPKKCTFRIREGVFLGYKVNSDGLMVCPDKVEAVLSLPSPKCLKDVQRLNGKLASLNRFLSKSAERSLPFFKTLKKCTKKSDFQWTTEAEAAFQQMKKINSIIAYDGRTTRKRRINHLLGSDKRSHQCFPDGGEGREANTHLFLQPSNTRSGNQLHSNGKASTRLEVTGRLLKWSFELEEHDIEYRPRTSVKGQILADFIVKRPKDNSEDTLMEDEEELPDPWTLFTDGSSCADGSGAGLIHINPEGMEITYALRFRFDATNNEAEYEALIVGLKVAEQMGIQNLQVLRSENKKADALNKIASTSFAHLSKQVLVEELKEKSINRAKVLAVVEEEGDMWMAPIFKYLSDGTLPAEGEKAREVKRKSWRFSIINGILYKKSFLGPWLCCVGPLQANYWPTMHEDSRKPIQACQDCQVYKPVLRNPQQKLSPITSPWPFYKWGIDIAGPFPEGPGKVKFLIVAIDYFTKWIEAKPVATIIRSQIKKFMWDNIVCRFGLPGEIISDNGKQFQDNLFKDCCHLGRDRHAYTKDSRNKLKENNKALEINLALLEERREHVAIREAKSKAKMERYYNSKVLSVSFKPEDLVYRNNEASHAEDTGKLGPKWEGSYEVTEALGKGAYKLRDQNENQLPRTWNVSNLKKCYVHKM</sequence>
<keyword evidence="1" id="KW-0862">Zinc</keyword>
<dbReference type="InterPro" id="IPR013103">
    <property type="entry name" value="RVT_2"/>
</dbReference>
<evidence type="ECO:0000259" key="4">
    <source>
        <dbReference type="PROSITE" id="PS50158"/>
    </source>
</evidence>